<organism evidence="1 2">
    <name type="scientific">Ovis ammon polii x Ovis aries</name>
    <dbReference type="NCBI Taxonomy" id="2918886"/>
    <lineage>
        <taxon>Eukaryota</taxon>
        <taxon>Metazoa</taxon>
        <taxon>Chordata</taxon>
        <taxon>Craniata</taxon>
        <taxon>Vertebrata</taxon>
        <taxon>Euteleostomi</taxon>
        <taxon>Mammalia</taxon>
        <taxon>Eutheria</taxon>
        <taxon>Laurasiatheria</taxon>
        <taxon>Artiodactyla</taxon>
        <taxon>Ruminantia</taxon>
        <taxon>Pecora</taxon>
        <taxon>Bovidae</taxon>
        <taxon>Caprinae</taxon>
        <taxon>Ovis</taxon>
    </lineage>
</organism>
<protein>
    <submittedName>
        <fullName evidence="1">Uncharacterized protein</fullName>
    </submittedName>
</protein>
<reference evidence="1" key="1">
    <citation type="submission" date="2022-03" db="EMBL/GenBank/DDBJ databases">
        <title>Genomic analyses of argali, domestic sheep and their hybrids provide insights into chromosomal evolution, heterosis and genetic basis of agronomic traits.</title>
        <authorList>
            <person name="Li M."/>
        </authorList>
    </citation>
    <scope>NUCLEOTIDE SEQUENCE</scope>
    <source>
        <strain evidence="1">F1 hybrid</strain>
    </source>
</reference>
<comment type="caution">
    <text evidence="1">The sequence shown here is derived from an EMBL/GenBank/DDBJ whole genome shotgun (WGS) entry which is preliminary data.</text>
</comment>
<dbReference type="Proteomes" id="UP001057279">
    <property type="component" value="Linkage Group LG11"/>
</dbReference>
<name>A0ACB9UUU1_9CETA</name>
<evidence type="ECO:0000313" key="1">
    <source>
        <dbReference type="EMBL" id="KAI4581124.1"/>
    </source>
</evidence>
<proteinExistence type="predicted"/>
<sequence>MCLGRLQAHCSAWELGTGFYPPCGGAALPLSLGGPGPLQLTVEMGPLGCSSLEPMPTTGRTVCAGIWGSSRTDRMGSACIKVTKYFLFLFNLLFFVLGAVILGFGIWILVDKNSFISILQTSSSSFKVAAYVFISVGALTMLMGFLGCLGAVNEVRCLLGMYFAFLLLILIAQVTAGVFFYFNMGQLKQEMGSIVTKLIHNYTDGSGDSLQEAWDYVQAQVKCCGWVSFLNWTENTELMNRANITFPCSCKKSDEDDTLMMPQKGFCEAPFGNGTQSGNNPEDWPVYQEGCMEKVQGWLQENLGVILGVCVGVAVIELLGMFLSMFLCRRVHSEDYSKTTPSLWALLHPPVSMRCGQDGGASAGHTTALPASANPPGPSETPSLPPGASGPHLPGPQHPHEVGRALDWESRQSEPRSNPVWAATSARVCCGPLTSHPQPGERDCSSSTSPLTPEPPLSVSIRDYNPGYVNELVPWNRPKPWLTGMPPARSEFDPSPVTFELFVKLTERRVYPEATIGKRPQENLDTPGRRHQLKKPYWFPWVPSAYQVILVFVPPASLLGPLPSLREMFGIIQQTPPPSPLVLILASEPDIELFRLGQQQGLRKRINRAPPAQCGPESQTAQPRASLSDATAKYQTTHRAFPGNQCPQAELQACN</sequence>
<dbReference type="EMBL" id="CM043036">
    <property type="protein sequence ID" value="KAI4581124.1"/>
    <property type="molecule type" value="Genomic_DNA"/>
</dbReference>
<gene>
    <name evidence="1" type="ORF">MJG53_010666</name>
</gene>
<accession>A0ACB9UUU1</accession>
<keyword evidence="2" id="KW-1185">Reference proteome</keyword>
<evidence type="ECO:0000313" key="2">
    <source>
        <dbReference type="Proteomes" id="UP001057279"/>
    </source>
</evidence>